<dbReference type="EMBL" id="JAIWYP010000010">
    <property type="protein sequence ID" value="KAH3752510.1"/>
    <property type="molecule type" value="Genomic_DNA"/>
</dbReference>
<feature type="region of interest" description="Disordered" evidence="4">
    <location>
        <begin position="112"/>
        <end position="141"/>
    </location>
</feature>
<dbReference type="InterPro" id="IPR019786">
    <property type="entry name" value="Zinc_finger_PHD-type_CS"/>
</dbReference>
<dbReference type="InterPro" id="IPR011011">
    <property type="entry name" value="Znf_FYVE_PHD"/>
</dbReference>
<comment type="caution">
    <text evidence="5">The sequence shown here is derived from an EMBL/GenBank/DDBJ whole genome shotgun (WGS) entry which is preliminary data.</text>
</comment>
<dbReference type="Gene3D" id="2.20.25.240">
    <property type="match status" value="1"/>
</dbReference>
<dbReference type="Proteomes" id="UP000828390">
    <property type="component" value="Unassembled WGS sequence"/>
</dbReference>
<dbReference type="InterPro" id="IPR013083">
    <property type="entry name" value="Znf_RING/FYVE/PHD"/>
</dbReference>
<protein>
    <submittedName>
        <fullName evidence="5">Uncharacterized protein</fullName>
    </submittedName>
</protein>
<evidence type="ECO:0000313" key="5">
    <source>
        <dbReference type="EMBL" id="KAH3752510.1"/>
    </source>
</evidence>
<keyword evidence="6" id="KW-1185">Reference proteome</keyword>
<dbReference type="PANTHER" id="PTHR20956">
    <property type="entry name" value="HEH2P"/>
    <property type="match status" value="1"/>
</dbReference>
<accession>A0A9D4DQD9</accession>
<dbReference type="AlphaFoldDB" id="A0A9D4DQD9"/>
<dbReference type="OrthoDB" id="10071823at2759"/>
<name>A0A9D4DQD9_DREPO</name>
<feature type="region of interest" description="Disordered" evidence="4">
    <location>
        <begin position="288"/>
        <end position="313"/>
    </location>
</feature>
<reference evidence="5" key="2">
    <citation type="submission" date="2020-11" db="EMBL/GenBank/DDBJ databases">
        <authorList>
            <person name="McCartney M.A."/>
            <person name="Auch B."/>
            <person name="Kono T."/>
            <person name="Mallez S."/>
            <person name="Becker A."/>
            <person name="Gohl D.M."/>
            <person name="Silverstein K.A.T."/>
            <person name="Koren S."/>
            <person name="Bechman K.B."/>
            <person name="Herman A."/>
            <person name="Abrahante J.E."/>
            <person name="Garbe J."/>
        </authorList>
    </citation>
    <scope>NUCLEOTIDE SEQUENCE</scope>
    <source>
        <strain evidence="5">Duluth1</strain>
        <tissue evidence="5">Whole animal</tissue>
    </source>
</reference>
<dbReference type="SUPFAM" id="SSF57903">
    <property type="entry name" value="FYVE/PHD zinc finger"/>
    <property type="match status" value="1"/>
</dbReference>
<dbReference type="PROSITE" id="PS01359">
    <property type="entry name" value="ZF_PHD_1"/>
    <property type="match status" value="1"/>
</dbReference>
<keyword evidence="3" id="KW-0862">Zinc</keyword>
<gene>
    <name evidence="5" type="ORF">DPMN_187131</name>
</gene>
<organism evidence="5 6">
    <name type="scientific">Dreissena polymorpha</name>
    <name type="common">Zebra mussel</name>
    <name type="synonym">Mytilus polymorpha</name>
    <dbReference type="NCBI Taxonomy" id="45954"/>
    <lineage>
        <taxon>Eukaryota</taxon>
        <taxon>Metazoa</taxon>
        <taxon>Spiralia</taxon>
        <taxon>Lophotrochozoa</taxon>
        <taxon>Mollusca</taxon>
        <taxon>Bivalvia</taxon>
        <taxon>Autobranchia</taxon>
        <taxon>Heteroconchia</taxon>
        <taxon>Euheterodonta</taxon>
        <taxon>Imparidentia</taxon>
        <taxon>Neoheterodontei</taxon>
        <taxon>Myida</taxon>
        <taxon>Dreissenoidea</taxon>
        <taxon>Dreissenidae</taxon>
        <taxon>Dreissena</taxon>
    </lineage>
</organism>
<evidence type="ECO:0000313" key="6">
    <source>
        <dbReference type="Proteomes" id="UP000828390"/>
    </source>
</evidence>
<feature type="compositionally biased region" description="Basic residues" evidence="4">
    <location>
        <begin position="303"/>
        <end position="313"/>
    </location>
</feature>
<proteinExistence type="predicted"/>
<dbReference type="PANTHER" id="PTHR20956:SF12">
    <property type="entry name" value="FLYWCH-TYPE DOMAIN-CONTAINING PROTEIN"/>
    <property type="match status" value="1"/>
</dbReference>
<keyword evidence="1" id="KW-0479">Metal-binding</keyword>
<dbReference type="Gene3D" id="3.30.40.10">
    <property type="entry name" value="Zinc/RING finger domain, C3HC4 (zinc finger)"/>
    <property type="match status" value="1"/>
</dbReference>
<keyword evidence="2" id="KW-0863">Zinc-finger</keyword>
<sequence>MTDYYCAYCSELVGDDDEAVSCDLCSKWQHRICDTGITKRHYNQAMRGKKELIFTCCACKENEMEDSGAAQQPEQMEGVAHSTMIDASEELPPLPSITFNLEFSLGTLTSTDTTAADTTGVEPDDNYDNTENTNTENEPDNAPAYFDLSRDGPTLVQIIVEDPLPDAPLTDTIIEDGEIRYEVVEEGTERQKKKLVSSDGYTYVQKQKPTARSVQWRCSVRRQNLRCYACVNQQGDIFTAGTVKHCHPADGLASKRVTLNRDIRREAVRDVHQPAGTIVEGLMQDVNQQGDFNLPKPSTRARNVNRARAQYRP</sequence>
<evidence type="ECO:0000256" key="2">
    <source>
        <dbReference type="ARBA" id="ARBA00022771"/>
    </source>
</evidence>
<reference evidence="5" key="1">
    <citation type="journal article" date="2019" name="bioRxiv">
        <title>The Genome of the Zebra Mussel, Dreissena polymorpha: A Resource for Invasive Species Research.</title>
        <authorList>
            <person name="McCartney M.A."/>
            <person name="Auch B."/>
            <person name="Kono T."/>
            <person name="Mallez S."/>
            <person name="Zhang Y."/>
            <person name="Obille A."/>
            <person name="Becker A."/>
            <person name="Abrahante J.E."/>
            <person name="Garbe J."/>
            <person name="Badalamenti J.P."/>
            <person name="Herman A."/>
            <person name="Mangelson H."/>
            <person name="Liachko I."/>
            <person name="Sullivan S."/>
            <person name="Sone E.D."/>
            <person name="Koren S."/>
            <person name="Silverstein K.A.T."/>
            <person name="Beckman K.B."/>
            <person name="Gohl D.M."/>
        </authorList>
    </citation>
    <scope>NUCLEOTIDE SEQUENCE</scope>
    <source>
        <strain evidence="5">Duluth1</strain>
        <tissue evidence="5">Whole animal</tissue>
    </source>
</reference>
<evidence type="ECO:0000256" key="4">
    <source>
        <dbReference type="SAM" id="MobiDB-lite"/>
    </source>
</evidence>
<dbReference type="GO" id="GO:0008270">
    <property type="term" value="F:zinc ion binding"/>
    <property type="evidence" value="ECO:0007669"/>
    <property type="project" value="UniProtKB-KW"/>
</dbReference>
<evidence type="ECO:0000256" key="3">
    <source>
        <dbReference type="ARBA" id="ARBA00022833"/>
    </source>
</evidence>
<evidence type="ECO:0000256" key="1">
    <source>
        <dbReference type="ARBA" id="ARBA00022723"/>
    </source>
</evidence>